<reference evidence="3 4" key="1">
    <citation type="submission" date="2016-09" db="EMBL/GenBank/DDBJ databases">
        <authorList>
            <person name="Capua I."/>
            <person name="De Benedictis P."/>
            <person name="Joannis T."/>
            <person name="Lombin L.H."/>
            <person name="Cattoli G."/>
        </authorList>
    </citation>
    <scope>NUCLEOTIDE SEQUENCE [LARGE SCALE GENOMIC DNA]</scope>
    <source>
        <strain evidence="3 4">LMG 25899</strain>
    </source>
</reference>
<evidence type="ECO:0000313" key="3">
    <source>
        <dbReference type="EMBL" id="OEH82131.1"/>
    </source>
</evidence>
<comment type="caution">
    <text evidence="3">The sequence shown here is derived from an EMBL/GenBank/DDBJ whole genome shotgun (WGS) entry which is preliminary data.</text>
</comment>
<proteinExistence type="predicted"/>
<sequence length="116" mass="13360">MNNREHQKKFADQSNIRNSEFDRINTNATRYSNPLMRGKNPLPPDTERREKVYLKEQLLKIVSAGMGVLFFIFIVPLARFFVSEAFYSGIIFLFGALMVTVLVAVGSYYLGKKLFN</sequence>
<dbReference type="STRING" id="762845.BCR26_14440"/>
<keyword evidence="2" id="KW-0472">Membrane</keyword>
<feature type="region of interest" description="Disordered" evidence="1">
    <location>
        <begin position="1"/>
        <end position="46"/>
    </location>
</feature>
<accession>A0A1E5KWA0</accession>
<dbReference type="OrthoDB" id="2186611at2"/>
<feature type="transmembrane region" description="Helical" evidence="2">
    <location>
        <begin position="58"/>
        <end position="79"/>
    </location>
</feature>
<feature type="compositionally biased region" description="Basic and acidic residues" evidence="1">
    <location>
        <begin position="1"/>
        <end position="11"/>
    </location>
</feature>
<name>A0A1E5KWA0_9ENTE</name>
<dbReference type="EMBL" id="MIEK01000028">
    <property type="protein sequence ID" value="OEH82131.1"/>
    <property type="molecule type" value="Genomic_DNA"/>
</dbReference>
<feature type="compositionally biased region" description="Polar residues" evidence="1">
    <location>
        <begin position="12"/>
        <end position="32"/>
    </location>
</feature>
<organism evidence="3 4">
    <name type="scientific">Enterococcus rivorum</name>
    <dbReference type="NCBI Taxonomy" id="762845"/>
    <lineage>
        <taxon>Bacteria</taxon>
        <taxon>Bacillati</taxon>
        <taxon>Bacillota</taxon>
        <taxon>Bacilli</taxon>
        <taxon>Lactobacillales</taxon>
        <taxon>Enterococcaceae</taxon>
        <taxon>Enterococcus</taxon>
    </lineage>
</organism>
<keyword evidence="2" id="KW-0812">Transmembrane</keyword>
<keyword evidence="4" id="KW-1185">Reference proteome</keyword>
<dbReference type="AlphaFoldDB" id="A0A1E5KWA0"/>
<gene>
    <name evidence="3" type="ORF">BCR26_14440</name>
</gene>
<evidence type="ECO:0000256" key="1">
    <source>
        <dbReference type="SAM" id="MobiDB-lite"/>
    </source>
</evidence>
<feature type="transmembrane region" description="Helical" evidence="2">
    <location>
        <begin position="85"/>
        <end position="110"/>
    </location>
</feature>
<dbReference type="Proteomes" id="UP000095256">
    <property type="component" value="Unassembled WGS sequence"/>
</dbReference>
<evidence type="ECO:0000313" key="4">
    <source>
        <dbReference type="Proteomes" id="UP000095256"/>
    </source>
</evidence>
<dbReference type="RefSeq" id="WP_069698913.1">
    <property type="nucleotide sequence ID" value="NZ_JAGGMA010000033.1"/>
</dbReference>
<protein>
    <submittedName>
        <fullName evidence="3">Uncharacterized protein</fullName>
    </submittedName>
</protein>
<evidence type="ECO:0000256" key="2">
    <source>
        <dbReference type="SAM" id="Phobius"/>
    </source>
</evidence>
<keyword evidence="2" id="KW-1133">Transmembrane helix</keyword>